<proteinExistence type="predicted"/>
<organism evidence="1 2">
    <name type="scientific">Melipona bicolor</name>
    <dbReference type="NCBI Taxonomy" id="60889"/>
    <lineage>
        <taxon>Eukaryota</taxon>
        <taxon>Metazoa</taxon>
        <taxon>Ecdysozoa</taxon>
        <taxon>Arthropoda</taxon>
        <taxon>Hexapoda</taxon>
        <taxon>Insecta</taxon>
        <taxon>Pterygota</taxon>
        <taxon>Neoptera</taxon>
        <taxon>Endopterygota</taxon>
        <taxon>Hymenoptera</taxon>
        <taxon>Apocrita</taxon>
        <taxon>Aculeata</taxon>
        <taxon>Apoidea</taxon>
        <taxon>Anthophila</taxon>
        <taxon>Apidae</taxon>
        <taxon>Melipona</taxon>
    </lineage>
</organism>
<name>A0AA40G397_9HYME</name>
<dbReference type="Proteomes" id="UP001177670">
    <property type="component" value="Unassembled WGS sequence"/>
</dbReference>
<dbReference type="AlphaFoldDB" id="A0AA40G397"/>
<comment type="caution">
    <text evidence="1">The sequence shown here is derived from an EMBL/GenBank/DDBJ whole genome shotgun (WGS) entry which is preliminary data.</text>
</comment>
<gene>
    <name evidence="1" type="ORF">K0M31_019592</name>
</gene>
<sequence length="124" mass="14741">MSVRKDRDIEKSIIMEINEDDDRSKPNDLKKILEERCSNHSDLEKLKERELDETGEGTNEILDNLGITEREEDFSKEKRVEKIEKLKEASSPRKEIKKFLRERSMSRSFVSVFLKTGFTEEFQR</sequence>
<accession>A0AA40G397</accession>
<dbReference type="EMBL" id="JAHYIQ010000008">
    <property type="protein sequence ID" value="KAK1129889.1"/>
    <property type="molecule type" value="Genomic_DNA"/>
</dbReference>
<reference evidence="1" key="1">
    <citation type="submission" date="2021-10" db="EMBL/GenBank/DDBJ databases">
        <title>Melipona bicolor Genome sequencing and assembly.</title>
        <authorList>
            <person name="Araujo N.S."/>
            <person name="Arias M.C."/>
        </authorList>
    </citation>
    <scope>NUCLEOTIDE SEQUENCE</scope>
    <source>
        <strain evidence="1">USP_2M_L1-L4_2017</strain>
        <tissue evidence="1">Whole body</tissue>
    </source>
</reference>
<evidence type="ECO:0000313" key="1">
    <source>
        <dbReference type="EMBL" id="KAK1129889.1"/>
    </source>
</evidence>
<keyword evidence="2" id="KW-1185">Reference proteome</keyword>
<protein>
    <submittedName>
        <fullName evidence="1">Uncharacterized protein</fullName>
    </submittedName>
</protein>
<evidence type="ECO:0000313" key="2">
    <source>
        <dbReference type="Proteomes" id="UP001177670"/>
    </source>
</evidence>